<accession>A0AAD9L836</accession>
<reference evidence="10" key="1">
    <citation type="submission" date="2023-02" db="EMBL/GenBank/DDBJ databases">
        <title>Identification and recombinant expression of a fungal hydrolase from Papiliotrema laurentii that hydrolyzes apple cutin and clears colloidal polyester polyurethane.</title>
        <authorList>
            <consortium name="DOE Joint Genome Institute"/>
            <person name="Roman V.A."/>
            <person name="Bojanowski C."/>
            <person name="Crable B.R."/>
            <person name="Wagner D.N."/>
            <person name="Hung C.S."/>
            <person name="Nadeau L.J."/>
            <person name="Schratz L."/>
            <person name="Haridas S."/>
            <person name="Pangilinan J."/>
            <person name="Lipzen A."/>
            <person name="Na H."/>
            <person name="Yan M."/>
            <person name="Ng V."/>
            <person name="Grigoriev I.V."/>
            <person name="Spatafora J.W."/>
            <person name="Barlow D."/>
            <person name="Biffinger J."/>
            <person name="Kelley-Loughnane N."/>
            <person name="Varaljay V.A."/>
            <person name="Crookes-Goodson W.J."/>
        </authorList>
    </citation>
    <scope>NUCLEOTIDE SEQUENCE</scope>
    <source>
        <strain evidence="10">5307AH</strain>
    </source>
</reference>
<evidence type="ECO:0000313" key="10">
    <source>
        <dbReference type="EMBL" id="KAK1925884.1"/>
    </source>
</evidence>
<keyword evidence="5" id="KW-0698">rRNA processing</keyword>
<evidence type="ECO:0000256" key="9">
    <source>
        <dbReference type="SAM" id="MobiDB-lite"/>
    </source>
</evidence>
<dbReference type="InterPro" id="IPR050786">
    <property type="entry name" value="EFG1_rRNA-proc"/>
</dbReference>
<comment type="subcellular location">
    <subcellularLocation>
        <location evidence="1">Nucleus</location>
        <location evidence="1">Nucleolus</location>
    </subcellularLocation>
</comment>
<gene>
    <name evidence="10" type="ORF">DB88DRAFT_217398</name>
</gene>
<evidence type="ECO:0000256" key="1">
    <source>
        <dbReference type="ARBA" id="ARBA00004604"/>
    </source>
</evidence>
<dbReference type="PANTHER" id="PTHR33911:SF1">
    <property type="entry name" value="RRNA-PROCESSING PROTEIN EFG1"/>
    <property type="match status" value="1"/>
</dbReference>
<dbReference type="Pfam" id="PF10153">
    <property type="entry name" value="Efg1"/>
    <property type="match status" value="1"/>
</dbReference>
<feature type="compositionally biased region" description="Low complexity" evidence="9">
    <location>
        <begin position="18"/>
        <end position="30"/>
    </location>
</feature>
<evidence type="ECO:0000313" key="11">
    <source>
        <dbReference type="Proteomes" id="UP001182556"/>
    </source>
</evidence>
<feature type="coiled-coil region" evidence="8">
    <location>
        <begin position="78"/>
        <end position="136"/>
    </location>
</feature>
<dbReference type="Proteomes" id="UP001182556">
    <property type="component" value="Unassembled WGS sequence"/>
</dbReference>
<dbReference type="AlphaFoldDB" id="A0AAD9L836"/>
<feature type="region of interest" description="Disordered" evidence="9">
    <location>
        <begin position="180"/>
        <end position="277"/>
    </location>
</feature>
<keyword evidence="11" id="KW-1185">Reference proteome</keyword>
<evidence type="ECO:0000256" key="2">
    <source>
        <dbReference type="ARBA" id="ARBA00006916"/>
    </source>
</evidence>
<feature type="region of interest" description="Disordered" evidence="9">
    <location>
        <begin position="1"/>
        <end position="56"/>
    </location>
</feature>
<proteinExistence type="inferred from homology"/>
<dbReference type="EMBL" id="JAODAN010000003">
    <property type="protein sequence ID" value="KAK1925884.1"/>
    <property type="molecule type" value="Genomic_DNA"/>
</dbReference>
<sequence>MPSAPKAKHSHRRRHDPTAAGTSASTSASGSGSGPKGSKPKPIEQRDGSGVPGISKLKASIRQTKRFLAKENLEPGLRIQTQRRLTALEADLAHAEKRNIEKKNGGKYHMVKFFERQKLLRIIKRLQKAIQHDEADSTSAQGKGKAQKGVRDAETQLHQARVMLNYILHFPNEQKYISLFPPTTGGELPEGDKKTPLPPHLDPGNASPADPSDARRLEILRRIEGMMERKEISATPEKEGRGDKVDVDVALAGAKSQQVGKAKDAQPDEEDDFFENE</sequence>
<dbReference type="GO" id="GO:0000462">
    <property type="term" value="P:maturation of SSU-rRNA from tricistronic rRNA transcript (SSU-rRNA, 5.8S rRNA, LSU-rRNA)"/>
    <property type="evidence" value="ECO:0007669"/>
    <property type="project" value="TreeGrafter"/>
</dbReference>
<comment type="caution">
    <text evidence="10">The sequence shown here is derived from an EMBL/GenBank/DDBJ whole genome shotgun (WGS) entry which is preliminary data.</text>
</comment>
<name>A0AAD9L836_PAPLA</name>
<keyword evidence="7" id="KW-0539">Nucleus</keyword>
<dbReference type="InterPro" id="IPR019310">
    <property type="entry name" value="Efg1"/>
</dbReference>
<organism evidence="10 11">
    <name type="scientific">Papiliotrema laurentii</name>
    <name type="common">Cryptococcus laurentii</name>
    <dbReference type="NCBI Taxonomy" id="5418"/>
    <lineage>
        <taxon>Eukaryota</taxon>
        <taxon>Fungi</taxon>
        <taxon>Dikarya</taxon>
        <taxon>Basidiomycota</taxon>
        <taxon>Agaricomycotina</taxon>
        <taxon>Tremellomycetes</taxon>
        <taxon>Tremellales</taxon>
        <taxon>Rhynchogastremaceae</taxon>
        <taxon>Papiliotrema</taxon>
    </lineage>
</organism>
<dbReference type="PANTHER" id="PTHR33911">
    <property type="entry name" value="RRNA-PROCESSING PROTEIN EFG1"/>
    <property type="match status" value="1"/>
</dbReference>
<evidence type="ECO:0000256" key="4">
    <source>
        <dbReference type="ARBA" id="ARBA00019827"/>
    </source>
</evidence>
<feature type="compositionally biased region" description="Basic and acidic residues" evidence="9">
    <location>
        <begin position="212"/>
        <end position="247"/>
    </location>
</feature>
<evidence type="ECO:0000256" key="6">
    <source>
        <dbReference type="ARBA" id="ARBA00023054"/>
    </source>
</evidence>
<feature type="compositionally biased region" description="Acidic residues" evidence="9">
    <location>
        <begin position="267"/>
        <end position="277"/>
    </location>
</feature>
<protein>
    <recommendedName>
        <fullName evidence="3">rRNA-processing protein EFG1</fullName>
    </recommendedName>
    <alternativeName>
        <fullName evidence="4">rRNA-processing protein efg1</fullName>
    </alternativeName>
</protein>
<dbReference type="GO" id="GO:0030688">
    <property type="term" value="C:preribosome, small subunit precursor"/>
    <property type="evidence" value="ECO:0007669"/>
    <property type="project" value="TreeGrafter"/>
</dbReference>
<evidence type="ECO:0000256" key="7">
    <source>
        <dbReference type="ARBA" id="ARBA00023242"/>
    </source>
</evidence>
<evidence type="ECO:0000256" key="8">
    <source>
        <dbReference type="SAM" id="Coils"/>
    </source>
</evidence>
<keyword evidence="6 8" id="KW-0175">Coiled coil</keyword>
<feature type="compositionally biased region" description="Basic residues" evidence="9">
    <location>
        <begin position="1"/>
        <end position="15"/>
    </location>
</feature>
<comment type="similarity">
    <text evidence="2">Belongs to the EFG1 family.</text>
</comment>
<evidence type="ECO:0000256" key="3">
    <source>
        <dbReference type="ARBA" id="ARBA00018689"/>
    </source>
</evidence>
<evidence type="ECO:0000256" key="5">
    <source>
        <dbReference type="ARBA" id="ARBA00022552"/>
    </source>
</evidence>
<dbReference type="GO" id="GO:0005730">
    <property type="term" value="C:nucleolus"/>
    <property type="evidence" value="ECO:0007669"/>
    <property type="project" value="UniProtKB-SubCell"/>
</dbReference>